<sequence>MDKMKLFTILSFLLCLTILIYLIKSNQSAVYDIRSKEHYDNIPFIKNASILQKIRFMGSPCLCQNNIPDLKSSVSKDKLEATDERRTKEYKTSQMRIHRDKILIAPSNSPLQYPAHGFSVVPLKITSIPGLGVNSQGRGVYKVTLRVSLGVLSVDGDLMNQVIEGQGGNVLSLSVTSVEILNKILAKITYTSSIYHLKTTDMAHFIYEDYEAMFPIEIKRPAVPVLYDQGNDINSQVTITTKTFLRYKELRALIKSIRRRYPDMKIIIADDNFDTEKVEGPSIEQYFMPPSQGWFAGRNLAVSQVTTKYFLWVDDDYEFLDQTNIEKFVEIMEAVPDLDVLGGSVDGGRFYFTLEYEEGDEEEGGCLSRNQGGKYHNIPGFDHCFLTDGVVNFFLARTDSVRKVGFDPQLRRVAHSEFFMDGLGKLMVASCNGFAVGHQTRQKNAKYDGFRHPGQTDTEFKLAHHYFKNHLKCVKY</sequence>
<feature type="signal peptide" evidence="1">
    <location>
        <begin position="1"/>
        <end position="28"/>
    </location>
</feature>
<keyword evidence="4" id="KW-1185">Reference proteome</keyword>
<evidence type="ECO:0000256" key="1">
    <source>
        <dbReference type="SAM" id="SignalP"/>
    </source>
</evidence>
<evidence type="ECO:0000313" key="4">
    <source>
        <dbReference type="Proteomes" id="UP000694580"/>
    </source>
</evidence>
<name>A0AAY4E0R5_9TELE</name>
<dbReference type="InterPro" id="IPR029044">
    <property type="entry name" value="Nucleotide-diphossugar_trans"/>
</dbReference>
<accession>A0AAY4E0R5</accession>
<dbReference type="Pfam" id="PF00535">
    <property type="entry name" value="Glycos_transf_2"/>
    <property type="match status" value="1"/>
</dbReference>
<proteinExistence type="predicted"/>
<dbReference type="InterPro" id="IPR001173">
    <property type="entry name" value="Glyco_trans_2-like"/>
</dbReference>
<keyword evidence="1" id="KW-0732">Signal</keyword>
<dbReference type="GO" id="GO:0006047">
    <property type="term" value="P:UDP-N-acetylglucosamine metabolic process"/>
    <property type="evidence" value="ECO:0007669"/>
    <property type="project" value="TreeGrafter"/>
</dbReference>
<dbReference type="AlphaFoldDB" id="A0AAY4E0R5"/>
<protein>
    <recommendedName>
        <fullName evidence="2">Glycosyltransferase 2-like domain-containing protein</fullName>
    </recommendedName>
</protein>
<dbReference type="Gene3D" id="3.90.550.10">
    <property type="entry name" value="Spore Coat Polysaccharide Biosynthesis Protein SpsA, Chain A"/>
    <property type="match status" value="1"/>
</dbReference>
<gene>
    <name evidence="3" type="primary">LOC114794776</name>
</gene>
<dbReference type="Ensembl" id="ENSDCDT00010060838.1">
    <property type="protein sequence ID" value="ENSDCDP00010050416.1"/>
    <property type="gene ID" value="ENSDCDG00010029901.1"/>
</dbReference>
<dbReference type="GeneTree" id="ENSGT00390000006679"/>
<dbReference type="PANTHER" id="PTHR15046">
    <property type="entry name" value="GLYCO_TRANS_2-LIKE DOMAIN-CONTAINING PROTEIN"/>
    <property type="match status" value="1"/>
</dbReference>
<dbReference type="GO" id="GO:0008376">
    <property type="term" value="F:acetylgalactosaminyltransferase activity"/>
    <property type="evidence" value="ECO:0007669"/>
    <property type="project" value="TreeGrafter"/>
</dbReference>
<evidence type="ECO:0000259" key="2">
    <source>
        <dbReference type="Pfam" id="PF00535"/>
    </source>
</evidence>
<dbReference type="GO" id="GO:0019276">
    <property type="term" value="P:UDP-N-acetylgalactosamine metabolic process"/>
    <property type="evidence" value="ECO:0007669"/>
    <property type="project" value="TreeGrafter"/>
</dbReference>
<feature type="domain" description="Glycosyltransferase 2-like" evidence="2">
    <location>
        <begin position="241"/>
        <end position="349"/>
    </location>
</feature>
<organism evidence="3 4">
    <name type="scientific">Denticeps clupeoides</name>
    <name type="common">denticle herring</name>
    <dbReference type="NCBI Taxonomy" id="299321"/>
    <lineage>
        <taxon>Eukaryota</taxon>
        <taxon>Metazoa</taxon>
        <taxon>Chordata</taxon>
        <taxon>Craniata</taxon>
        <taxon>Vertebrata</taxon>
        <taxon>Euteleostomi</taxon>
        <taxon>Actinopterygii</taxon>
        <taxon>Neopterygii</taxon>
        <taxon>Teleostei</taxon>
        <taxon>Clupei</taxon>
        <taxon>Clupeiformes</taxon>
        <taxon>Denticipitoidei</taxon>
        <taxon>Denticipitidae</taxon>
        <taxon>Denticeps</taxon>
    </lineage>
</organism>
<feature type="chain" id="PRO_5044227328" description="Glycosyltransferase 2-like domain-containing protein" evidence="1">
    <location>
        <begin position="29"/>
        <end position="476"/>
    </location>
</feature>
<reference evidence="3" key="2">
    <citation type="submission" date="2025-08" db="UniProtKB">
        <authorList>
            <consortium name="Ensembl"/>
        </authorList>
    </citation>
    <scope>IDENTIFICATION</scope>
</reference>
<evidence type="ECO:0000313" key="3">
    <source>
        <dbReference type="Ensembl" id="ENSDCDP00010050416.1"/>
    </source>
</evidence>
<dbReference type="Proteomes" id="UP000694580">
    <property type="component" value="Chromosome 7"/>
</dbReference>
<dbReference type="GeneID" id="114794776"/>
<dbReference type="RefSeq" id="XP_028843383.1">
    <property type="nucleotide sequence ID" value="XM_028987550.1"/>
</dbReference>
<dbReference type="CDD" id="cd00761">
    <property type="entry name" value="Glyco_tranf_GTA_type"/>
    <property type="match status" value="1"/>
</dbReference>
<dbReference type="PANTHER" id="PTHR15046:SF2">
    <property type="entry name" value="BETA-1,4 N-ACETYLGALACTOSAMINYLTRANSFERASE 2"/>
    <property type="match status" value="1"/>
</dbReference>
<reference evidence="3" key="3">
    <citation type="submission" date="2025-09" db="UniProtKB">
        <authorList>
            <consortium name="Ensembl"/>
        </authorList>
    </citation>
    <scope>IDENTIFICATION</scope>
</reference>
<dbReference type="SUPFAM" id="SSF53448">
    <property type="entry name" value="Nucleotide-diphospho-sugar transferases"/>
    <property type="match status" value="1"/>
</dbReference>
<reference evidence="3 4" key="1">
    <citation type="submission" date="2020-06" db="EMBL/GenBank/DDBJ databases">
        <authorList>
            <consortium name="Wellcome Sanger Institute Data Sharing"/>
        </authorList>
    </citation>
    <scope>NUCLEOTIDE SEQUENCE [LARGE SCALE GENOMIC DNA]</scope>
</reference>